<organism evidence="2 3">
    <name type="scientific">Wickerhamomyces pijperi</name>
    <name type="common">Yeast</name>
    <name type="synonym">Pichia pijperi</name>
    <dbReference type="NCBI Taxonomy" id="599730"/>
    <lineage>
        <taxon>Eukaryota</taxon>
        <taxon>Fungi</taxon>
        <taxon>Dikarya</taxon>
        <taxon>Ascomycota</taxon>
        <taxon>Saccharomycotina</taxon>
        <taxon>Saccharomycetes</taxon>
        <taxon>Phaffomycetales</taxon>
        <taxon>Wickerhamomycetaceae</taxon>
        <taxon>Wickerhamomyces</taxon>
    </lineage>
</organism>
<sequence length="207" mass="22405">MESEKSGVGVMNSSPKLARPVAPKVLSKELNLAKSRNSEKSIVTISAILDNLSMAALYNFGFSVSPYQARESGMAIFGLEPNDNLGDFGKALEYSSLSLSSLAKMSKATWTSCKFKPKIPIQSKDLQAGTRPWELKTPRDGLTPIKLFKEAGTRLEPAVSVPKDNGTIPLETTLAEPEEEPPETCLEEKAQDGFPYGDLTPTKPVAN</sequence>
<dbReference type="EMBL" id="JAEUBG010002324">
    <property type="protein sequence ID" value="KAH3684769.1"/>
    <property type="molecule type" value="Genomic_DNA"/>
</dbReference>
<feature type="region of interest" description="Disordered" evidence="1">
    <location>
        <begin position="159"/>
        <end position="207"/>
    </location>
</feature>
<dbReference type="AlphaFoldDB" id="A0A9P8TN31"/>
<evidence type="ECO:0000313" key="2">
    <source>
        <dbReference type="EMBL" id="KAH3684769.1"/>
    </source>
</evidence>
<protein>
    <submittedName>
        <fullName evidence="2">Uncharacterized protein</fullName>
    </submittedName>
</protein>
<gene>
    <name evidence="2" type="ORF">WICPIJ_004233</name>
</gene>
<comment type="caution">
    <text evidence="2">The sequence shown here is derived from an EMBL/GenBank/DDBJ whole genome shotgun (WGS) entry which is preliminary data.</text>
</comment>
<dbReference type="Proteomes" id="UP000774326">
    <property type="component" value="Unassembled WGS sequence"/>
</dbReference>
<reference evidence="2" key="1">
    <citation type="journal article" date="2021" name="Open Biol.">
        <title>Shared evolutionary footprints suggest mitochondrial oxidative damage underlies multiple complex I losses in fungi.</title>
        <authorList>
            <person name="Schikora-Tamarit M.A."/>
            <person name="Marcet-Houben M."/>
            <person name="Nosek J."/>
            <person name="Gabaldon T."/>
        </authorList>
    </citation>
    <scope>NUCLEOTIDE SEQUENCE</scope>
    <source>
        <strain evidence="2">CBS2887</strain>
    </source>
</reference>
<name>A0A9P8TN31_WICPI</name>
<reference evidence="2" key="2">
    <citation type="submission" date="2021-01" db="EMBL/GenBank/DDBJ databases">
        <authorList>
            <person name="Schikora-Tamarit M.A."/>
        </authorList>
    </citation>
    <scope>NUCLEOTIDE SEQUENCE</scope>
    <source>
        <strain evidence="2">CBS2887</strain>
    </source>
</reference>
<evidence type="ECO:0000313" key="3">
    <source>
        <dbReference type="Proteomes" id="UP000774326"/>
    </source>
</evidence>
<accession>A0A9P8TN31</accession>
<keyword evidence="3" id="KW-1185">Reference proteome</keyword>
<proteinExistence type="predicted"/>
<evidence type="ECO:0000256" key="1">
    <source>
        <dbReference type="SAM" id="MobiDB-lite"/>
    </source>
</evidence>